<feature type="transmembrane region" description="Helical" evidence="1">
    <location>
        <begin position="70"/>
        <end position="88"/>
    </location>
</feature>
<dbReference type="Proteomes" id="UP001601442">
    <property type="component" value="Unassembled WGS sequence"/>
</dbReference>
<feature type="transmembrane region" description="Helical" evidence="1">
    <location>
        <begin position="100"/>
        <end position="120"/>
    </location>
</feature>
<gene>
    <name evidence="2" type="ORF">ACFYU5_15660</name>
</gene>
<keyword evidence="3" id="KW-1185">Reference proteome</keyword>
<feature type="transmembrane region" description="Helical" evidence="1">
    <location>
        <begin position="356"/>
        <end position="373"/>
    </location>
</feature>
<dbReference type="RefSeq" id="WP_387394652.1">
    <property type="nucleotide sequence ID" value="NZ_JBIAMT010000002.1"/>
</dbReference>
<name>A0ABW6P4Y1_9NOCA</name>
<feature type="transmembrane region" description="Helical" evidence="1">
    <location>
        <begin position="293"/>
        <end position="313"/>
    </location>
</feature>
<keyword evidence="1" id="KW-0812">Transmembrane</keyword>
<reference evidence="2 3" key="1">
    <citation type="submission" date="2024-10" db="EMBL/GenBank/DDBJ databases">
        <title>The Natural Products Discovery Center: Release of the First 8490 Sequenced Strains for Exploring Actinobacteria Biosynthetic Diversity.</title>
        <authorList>
            <person name="Kalkreuter E."/>
            <person name="Kautsar S.A."/>
            <person name="Yang D."/>
            <person name="Bader C.D."/>
            <person name="Teijaro C.N."/>
            <person name="Fluegel L."/>
            <person name="Davis C.M."/>
            <person name="Simpson J.R."/>
            <person name="Lauterbach L."/>
            <person name="Steele A.D."/>
            <person name="Gui C."/>
            <person name="Meng S."/>
            <person name="Li G."/>
            <person name="Viehrig K."/>
            <person name="Ye F."/>
            <person name="Su P."/>
            <person name="Kiefer A.F."/>
            <person name="Nichols A."/>
            <person name="Cepeda A.J."/>
            <person name="Yan W."/>
            <person name="Fan B."/>
            <person name="Jiang Y."/>
            <person name="Adhikari A."/>
            <person name="Zheng C.-J."/>
            <person name="Schuster L."/>
            <person name="Cowan T.M."/>
            <person name="Smanski M.J."/>
            <person name="Chevrette M.G."/>
            <person name="De Carvalho L.P.S."/>
            <person name="Shen B."/>
        </authorList>
    </citation>
    <scope>NUCLEOTIDE SEQUENCE [LARGE SCALE GENOMIC DNA]</scope>
    <source>
        <strain evidence="2 3">NPDC004119</strain>
    </source>
</reference>
<dbReference type="Pfam" id="PF06772">
    <property type="entry name" value="LtrA"/>
    <property type="match status" value="1"/>
</dbReference>
<proteinExistence type="predicted"/>
<dbReference type="PANTHER" id="PTHR36840">
    <property type="entry name" value="BLL5714 PROTEIN"/>
    <property type="match status" value="1"/>
</dbReference>
<keyword evidence="1" id="KW-1133">Transmembrane helix</keyword>
<feature type="transmembrane region" description="Helical" evidence="1">
    <location>
        <begin position="325"/>
        <end position="344"/>
    </location>
</feature>
<dbReference type="InterPro" id="IPR010640">
    <property type="entry name" value="Low_temperature_requirement_A"/>
</dbReference>
<keyword evidence="1" id="KW-0472">Membrane</keyword>
<evidence type="ECO:0000256" key="1">
    <source>
        <dbReference type="SAM" id="Phobius"/>
    </source>
</evidence>
<evidence type="ECO:0000313" key="2">
    <source>
        <dbReference type="EMBL" id="MFF0497844.1"/>
    </source>
</evidence>
<feature type="transmembrane region" description="Helical" evidence="1">
    <location>
        <begin position="37"/>
        <end position="58"/>
    </location>
</feature>
<sequence length="401" mass="42927">MTLKSPSADGKDAGPLRIRMRSRSVDEPHRAATQLELLFDLTFVVAVAGIVAQLGHAIGTGHLWSALAPFLQVFFAIWWAWMNFTWFASSYDTDDVPYRLLTLLQMAGVLVLAAGVPAAFEHDDYTAITIGYLVMRSCLVAQWLRAAHGDRAGRRTALRYATGIGVLEVLWLSRLGLATVGVLPDLVARPVFIMLVAAELTVPVWAERERGTAWHPHHIAERYTLFTIILLGESVLAVSSGVADALDDGFQPALVVIALSGLVLLFALWWLYDLFPGGAGLAERRNWSFLWGYSHYAIFAALAVLGAGLEVVVRESYGRGVPPLVGGFAVAIPAALFSILLWAAHAGLPVAPRVRPRVLITTAALILAAPLLTAGFPVATVPVIALVATGAVAVSLCGSPA</sequence>
<accession>A0ABW6P4Y1</accession>
<feature type="transmembrane region" description="Helical" evidence="1">
    <location>
        <begin position="126"/>
        <end position="144"/>
    </location>
</feature>
<comment type="caution">
    <text evidence="2">The sequence shown here is derived from an EMBL/GenBank/DDBJ whole genome shotgun (WGS) entry which is preliminary data.</text>
</comment>
<dbReference type="EMBL" id="JBIAMT010000002">
    <property type="protein sequence ID" value="MFF0497844.1"/>
    <property type="molecule type" value="Genomic_DNA"/>
</dbReference>
<evidence type="ECO:0000313" key="3">
    <source>
        <dbReference type="Proteomes" id="UP001601442"/>
    </source>
</evidence>
<feature type="transmembrane region" description="Helical" evidence="1">
    <location>
        <begin position="186"/>
        <end position="205"/>
    </location>
</feature>
<feature type="transmembrane region" description="Helical" evidence="1">
    <location>
        <begin position="225"/>
        <end position="243"/>
    </location>
</feature>
<feature type="transmembrane region" description="Helical" evidence="1">
    <location>
        <begin position="249"/>
        <end position="272"/>
    </location>
</feature>
<dbReference type="PANTHER" id="PTHR36840:SF1">
    <property type="entry name" value="BLL5714 PROTEIN"/>
    <property type="match status" value="1"/>
</dbReference>
<protein>
    <submittedName>
        <fullName evidence="2">Low temperature requirement protein A</fullName>
    </submittedName>
</protein>
<organism evidence="2 3">
    <name type="scientific">Nocardia aobensis</name>
    <dbReference type="NCBI Taxonomy" id="257277"/>
    <lineage>
        <taxon>Bacteria</taxon>
        <taxon>Bacillati</taxon>
        <taxon>Actinomycetota</taxon>
        <taxon>Actinomycetes</taxon>
        <taxon>Mycobacteriales</taxon>
        <taxon>Nocardiaceae</taxon>
        <taxon>Nocardia</taxon>
    </lineage>
</organism>
<feature type="transmembrane region" description="Helical" evidence="1">
    <location>
        <begin position="156"/>
        <end position="174"/>
    </location>
</feature>